<evidence type="ECO:0000313" key="1">
    <source>
        <dbReference type="EMBL" id="CCD49399.1"/>
    </source>
</evidence>
<proteinExistence type="predicted"/>
<dbReference type="AlphaFoldDB" id="G2YA22"/>
<accession>G2YA22</accession>
<organism evidence="1 2">
    <name type="scientific">Botryotinia fuckeliana (strain T4)</name>
    <name type="common">Noble rot fungus</name>
    <name type="synonym">Botrytis cinerea</name>
    <dbReference type="NCBI Taxonomy" id="999810"/>
    <lineage>
        <taxon>Eukaryota</taxon>
        <taxon>Fungi</taxon>
        <taxon>Dikarya</taxon>
        <taxon>Ascomycota</taxon>
        <taxon>Pezizomycotina</taxon>
        <taxon>Leotiomycetes</taxon>
        <taxon>Helotiales</taxon>
        <taxon>Sclerotiniaceae</taxon>
        <taxon>Botrytis</taxon>
    </lineage>
</organism>
<gene>
    <name evidence="1" type="ORF">BofuT4_uP027690.1</name>
</gene>
<dbReference type="EMBL" id="FQ790302">
    <property type="protein sequence ID" value="CCD49399.1"/>
    <property type="molecule type" value="Genomic_DNA"/>
</dbReference>
<dbReference type="InParanoid" id="G2YA22"/>
<name>G2YA22_BOTF4</name>
<dbReference type="Proteomes" id="UP000008177">
    <property type="component" value="Unplaced contigs"/>
</dbReference>
<evidence type="ECO:0000313" key="2">
    <source>
        <dbReference type="Proteomes" id="UP000008177"/>
    </source>
</evidence>
<sequence>MMASSTNRELRTINISPYSKQIQYAGYGVLRHYRKVTSTMRHFSLCHRPIAHGTH</sequence>
<reference evidence="2" key="1">
    <citation type="journal article" date="2011" name="PLoS Genet.">
        <title>Genomic analysis of the necrotrophic fungal pathogens Sclerotinia sclerotiorum and Botrytis cinerea.</title>
        <authorList>
            <person name="Amselem J."/>
            <person name="Cuomo C.A."/>
            <person name="van Kan J.A."/>
            <person name="Viaud M."/>
            <person name="Benito E.P."/>
            <person name="Couloux A."/>
            <person name="Coutinho P.M."/>
            <person name="de Vries R.P."/>
            <person name="Dyer P.S."/>
            <person name="Fillinger S."/>
            <person name="Fournier E."/>
            <person name="Gout L."/>
            <person name="Hahn M."/>
            <person name="Kohn L."/>
            <person name="Lapalu N."/>
            <person name="Plummer K.M."/>
            <person name="Pradier J.M."/>
            <person name="Quevillon E."/>
            <person name="Sharon A."/>
            <person name="Simon A."/>
            <person name="ten Have A."/>
            <person name="Tudzynski B."/>
            <person name="Tudzynski P."/>
            <person name="Wincker P."/>
            <person name="Andrew M."/>
            <person name="Anthouard V."/>
            <person name="Beever R.E."/>
            <person name="Beffa R."/>
            <person name="Benoit I."/>
            <person name="Bouzid O."/>
            <person name="Brault B."/>
            <person name="Chen Z."/>
            <person name="Choquer M."/>
            <person name="Collemare J."/>
            <person name="Cotton P."/>
            <person name="Danchin E.G."/>
            <person name="Da Silva C."/>
            <person name="Gautier A."/>
            <person name="Giraud C."/>
            <person name="Giraud T."/>
            <person name="Gonzalez C."/>
            <person name="Grossetete S."/>
            <person name="Guldener U."/>
            <person name="Henrissat B."/>
            <person name="Howlett B.J."/>
            <person name="Kodira C."/>
            <person name="Kretschmer M."/>
            <person name="Lappartient A."/>
            <person name="Leroch M."/>
            <person name="Levis C."/>
            <person name="Mauceli E."/>
            <person name="Neuveglise C."/>
            <person name="Oeser B."/>
            <person name="Pearson M."/>
            <person name="Poulain J."/>
            <person name="Poussereau N."/>
            <person name="Quesneville H."/>
            <person name="Rascle C."/>
            <person name="Schumacher J."/>
            <person name="Segurens B."/>
            <person name="Sexton A."/>
            <person name="Silva E."/>
            <person name="Sirven C."/>
            <person name="Soanes D.M."/>
            <person name="Talbot N.J."/>
            <person name="Templeton M."/>
            <person name="Yandava C."/>
            <person name="Yarden O."/>
            <person name="Zeng Q."/>
            <person name="Rollins J.A."/>
            <person name="Lebrun M.H."/>
            <person name="Dickman M."/>
        </authorList>
    </citation>
    <scope>NUCLEOTIDE SEQUENCE [LARGE SCALE GENOMIC DNA]</scope>
    <source>
        <strain evidence="2">T4</strain>
    </source>
</reference>
<dbReference type="HOGENOM" id="CLU_3032094_0_0_1"/>
<protein>
    <submittedName>
        <fullName evidence="1">Uncharacterized protein</fullName>
    </submittedName>
</protein>